<dbReference type="PROSITE" id="PS50110">
    <property type="entry name" value="RESPONSE_REGULATORY"/>
    <property type="match status" value="1"/>
</dbReference>
<proteinExistence type="predicted"/>
<dbReference type="SMART" id="SM00448">
    <property type="entry name" value="REC"/>
    <property type="match status" value="1"/>
</dbReference>
<dbReference type="EMBL" id="JBELPY010000014">
    <property type="protein sequence ID" value="MFL9835521.1"/>
    <property type="molecule type" value="Genomic_DNA"/>
</dbReference>
<dbReference type="InterPro" id="IPR001789">
    <property type="entry name" value="Sig_transdc_resp-reg_receiver"/>
</dbReference>
<protein>
    <submittedName>
        <fullName evidence="3">Response regulator</fullName>
    </submittedName>
</protein>
<dbReference type="Gene3D" id="3.40.50.2300">
    <property type="match status" value="1"/>
</dbReference>
<evidence type="ECO:0000256" key="1">
    <source>
        <dbReference type="PROSITE-ProRule" id="PRU00169"/>
    </source>
</evidence>
<sequence length="221" mass="25495">MFKKVLIAEDHEMINISVQRTAEELKIPVIDHVHYCDDAVEKLKKSLRENNPYDLLITDLYYDTDHREQQLKDGREMVKEIRKIHPSIKIIFFSGEQKSGIIDSLFNEYQINGYVRKGRNDGKELKKAITTVFNGNNFLALEAQQDLKKLNSYEFTSFDVTVISLLSQGIMQKNIPTYLVNNNITPNSISTIEKRLNVLKEELGITNNEQLIAFCKDLGII</sequence>
<evidence type="ECO:0000313" key="3">
    <source>
        <dbReference type="EMBL" id="MFL9835521.1"/>
    </source>
</evidence>
<dbReference type="RefSeq" id="WP_408092346.1">
    <property type="nucleotide sequence ID" value="NZ_JBELPY010000014.1"/>
</dbReference>
<dbReference type="SUPFAM" id="SSF52172">
    <property type="entry name" value="CheY-like"/>
    <property type="match status" value="1"/>
</dbReference>
<organism evidence="3 4">
    <name type="scientific">Chryseobacterium terrae</name>
    <dbReference type="NCBI Taxonomy" id="3163299"/>
    <lineage>
        <taxon>Bacteria</taxon>
        <taxon>Pseudomonadati</taxon>
        <taxon>Bacteroidota</taxon>
        <taxon>Flavobacteriia</taxon>
        <taxon>Flavobacteriales</taxon>
        <taxon>Weeksellaceae</taxon>
        <taxon>Chryseobacterium group</taxon>
        <taxon>Chryseobacterium</taxon>
    </lineage>
</organism>
<accession>A0ABW8Y5P6</accession>
<feature type="domain" description="Response regulatory" evidence="2">
    <location>
        <begin position="4"/>
        <end position="132"/>
    </location>
</feature>
<feature type="modified residue" description="4-aspartylphosphate" evidence="1">
    <location>
        <position position="59"/>
    </location>
</feature>
<name>A0ABW8Y5P6_9FLAO</name>
<gene>
    <name evidence="3" type="ORF">ABS765_16005</name>
</gene>
<dbReference type="Proteomes" id="UP001629058">
    <property type="component" value="Unassembled WGS sequence"/>
</dbReference>
<reference evidence="3 4" key="1">
    <citation type="submission" date="2024-06" db="EMBL/GenBank/DDBJ databases">
        <authorList>
            <person name="Kaempfer P."/>
            <person name="Viver T."/>
        </authorList>
    </citation>
    <scope>NUCLEOTIDE SEQUENCE [LARGE SCALE GENOMIC DNA]</scope>
    <source>
        <strain evidence="3 4">ST-37</strain>
    </source>
</reference>
<dbReference type="Pfam" id="PF00072">
    <property type="entry name" value="Response_reg"/>
    <property type="match status" value="1"/>
</dbReference>
<evidence type="ECO:0000313" key="4">
    <source>
        <dbReference type="Proteomes" id="UP001629058"/>
    </source>
</evidence>
<keyword evidence="1" id="KW-0597">Phosphoprotein</keyword>
<evidence type="ECO:0000259" key="2">
    <source>
        <dbReference type="PROSITE" id="PS50110"/>
    </source>
</evidence>
<dbReference type="InterPro" id="IPR011006">
    <property type="entry name" value="CheY-like_superfamily"/>
</dbReference>
<comment type="caution">
    <text evidence="3">The sequence shown here is derived from an EMBL/GenBank/DDBJ whole genome shotgun (WGS) entry which is preliminary data.</text>
</comment>
<keyword evidence="4" id="KW-1185">Reference proteome</keyword>